<keyword evidence="13 16" id="KW-0173">Coenzyme A biosynthesis</keyword>
<feature type="binding site" evidence="16">
    <location>
        <position position="113"/>
    </location>
    <ligand>
        <name>K(+)</name>
        <dbReference type="ChEBI" id="CHEBI:29103"/>
    </ligand>
</feature>
<comment type="subunit">
    <text evidence="5 16">Homodimer.</text>
</comment>
<dbReference type="RefSeq" id="WP_132114952.1">
    <property type="nucleotide sequence ID" value="NZ_SMJU01000002.1"/>
</dbReference>
<evidence type="ECO:0000256" key="15">
    <source>
        <dbReference type="ARBA" id="ARBA00040883"/>
    </source>
</evidence>
<dbReference type="NCBIfam" id="TIGR00671">
    <property type="entry name" value="baf"/>
    <property type="match status" value="1"/>
</dbReference>
<comment type="catalytic activity">
    <reaction evidence="1 16">
        <text>(R)-pantothenate + ATP = (R)-4'-phosphopantothenate + ADP + H(+)</text>
        <dbReference type="Rhea" id="RHEA:16373"/>
        <dbReference type="ChEBI" id="CHEBI:10986"/>
        <dbReference type="ChEBI" id="CHEBI:15378"/>
        <dbReference type="ChEBI" id="CHEBI:29032"/>
        <dbReference type="ChEBI" id="CHEBI:30616"/>
        <dbReference type="ChEBI" id="CHEBI:456216"/>
        <dbReference type="EC" id="2.7.1.33"/>
    </reaction>
</comment>
<protein>
    <recommendedName>
        <fullName evidence="15 16">Type III pantothenate kinase</fullName>
        <ecNumber evidence="6 16">2.7.1.33</ecNumber>
    </recommendedName>
    <alternativeName>
        <fullName evidence="16">PanK-III</fullName>
    </alternativeName>
    <alternativeName>
        <fullName evidence="16">Pantothenic acid kinase</fullName>
    </alternativeName>
</protein>
<keyword evidence="7 16" id="KW-0963">Cytoplasm</keyword>
<dbReference type="PANTHER" id="PTHR34265">
    <property type="entry name" value="TYPE III PANTOTHENATE KINASE"/>
    <property type="match status" value="1"/>
</dbReference>
<dbReference type="GO" id="GO:0005737">
    <property type="term" value="C:cytoplasm"/>
    <property type="evidence" value="ECO:0007669"/>
    <property type="project" value="UniProtKB-SubCell"/>
</dbReference>
<evidence type="ECO:0000256" key="2">
    <source>
        <dbReference type="ARBA" id="ARBA00001958"/>
    </source>
</evidence>
<feature type="binding site" evidence="16">
    <location>
        <position position="116"/>
    </location>
    <ligand>
        <name>ATP</name>
        <dbReference type="ChEBI" id="CHEBI:30616"/>
    </ligand>
</feature>
<comment type="cofactor">
    <cofactor evidence="2">
        <name>K(+)</name>
        <dbReference type="ChEBI" id="CHEBI:29103"/>
    </cofactor>
</comment>
<evidence type="ECO:0000256" key="14">
    <source>
        <dbReference type="ARBA" id="ARBA00038036"/>
    </source>
</evidence>
<keyword evidence="9 16" id="KW-0547">Nucleotide-binding</keyword>
<evidence type="ECO:0000256" key="16">
    <source>
        <dbReference type="HAMAP-Rule" id="MF_01274"/>
    </source>
</evidence>
<dbReference type="AlphaFoldDB" id="A0A4R4KIW5"/>
<dbReference type="InterPro" id="IPR043129">
    <property type="entry name" value="ATPase_NBD"/>
</dbReference>
<comment type="function">
    <text evidence="16">Catalyzes the phosphorylation of pantothenate (Pan), the first step in CoA biosynthesis.</text>
</comment>
<dbReference type="UniPathway" id="UPA00241">
    <property type="reaction ID" value="UER00352"/>
</dbReference>
<keyword evidence="18" id="KW-1185">Reference proteome</keyword>
<dbReference type="PANTHER" id="PTHR34265:SF1">
    <property type="entry name" value="TYPE III PANTOTHENATE KINASE"/>
    <property type="match status" value="1"/>
</dbReference>
<gene>
    <name evidence="16" type="primary">coaX</name>
    <name evidence="17" type="ORF">EZE20_04610</name>
</gene>
<comment type="subcellular location">
    <subcellularLocation>
        <location evidence="3 16">Cytoplasm</location>
    </subcellularLocation>
</comment>
<comment type="caution">
    <text evidence="17">The sequence shown here is derived from an EMBL/GenBank/DDBJ whole genome shotgun (WGS) entry which is preliminary data.</text>
</comment>
<evidence type="ECO:0000256" key="3">
    <source>
        <dbReference type="ARBA" id="ARBA00004496"/>
    </source>
</evidence>
<dbReference type="OrthoDB" id="9804707at2"/>
<evidence type="ECO:0000256" key="12">
    <source>
        <dbReference type="ARBA" id="ARBA00022958"/>
    </source>
</evidence>
<dbReference type="SUPFAM" id="SSF53067">
    <property type="entry name" value="Actin-like ATPase domain"/>
    <property type="match status" value="2"/>
</dbReference>
<dbReference type="InterPro" id="IPR004619">
    <property type="entry name" value="Type_III_PanK"/>
</dbReference>
<dbReference type="CDD" id="cd24015">
    <property type="entry name" value="ASKHA_NBD_PanK-III"/>
    <property type="match status" value="1"/>
</dbReference>
<name>A0A4R4KIW5_9BACT</name>
<dbReference type="GO" id="GO:0046872">
    <property type="term" value="F:metal ion binding"/>
    <property type="evidence" value="ECO:0007669"/>
    <property type="project" value="UniProtKB-KW"/>
</dbReference>
<dbReference type="Pfam" id="PF03309">
    <property type="entry name" value="Pan_kinase"/>
    <property type="match status" value="1"/>
</dbReference>
<keyword evidence="12 16" id="KW-0630">Potassium</keyword>
<feature type="binding site" evidence="16">
    <location>
        <begin position="6"/>
        <end position="13"/>
    </location>
    <ligand>
        <name>ATP</name>
        <dbReference type="ChEBI" id="CHEBI:30616"/>
    </ligand>
</feature>
<keyword evidence="10 16" id="KW-0418">Kinase</keyword>
<sequence length="242" mass="26604">MNIVVDSGNTYAKVGWFSGENLIRYKTRLSFDELLEVIRESPGDNILFSSVGRSAEDFRQALQLNVPILNLDYTTPVPVEKKYDTPQTLGADRIAAAVGAMSVLPQQDLVIIDMGSCITYDFLNSRAQFEGGLISPGMRMRFKAMHSFTQRLPLIEPGEIPALIGKSTKHAMESGVLNGLIAEINGIVDAYKELSPSCQVVLCGGDAAFFESHLKPPIFVIPELVLIGLNRILLYNVSLQKK</sequence>
<dbReference type="EMBL" id="SMJU01000002">
    <property type="protein sequence ID" value="TDB68207.1"/>
    <property type="molecule type" value="Genomic_DNA"/>
</dbReference>
<keyword evidence="8 16" id="KW-0808">Transferase</keyword>
<dbReference type="Gene3D" id="3.30.420.40">
    <property type="match status" value="1"/>
</dbReference>
<dbReference type="GO" id="GO:0015937">
    <property type="term" value="P:coenzyme A biosynthetic process"/>
    <property type="evidence" value="ECO:0007669"/>
    <property type="project" value="UniProtKB-UniRule"/>
</dbReference>
<feature type="binding site" evidence="16">
    <location>
        <position position="83"/>
    </location>
    <ligand>
        <name>substrate</name>
    </ligand>
</feature>
<evidence type="ECO:0000256" key="11">
    <source>
        <dbReference type="ARBA" id="ARBA00022840"/>
    </source>
</evidence>
<comment type="cofactor">
    <cofactor evidence="16">
        <name>NH4(+)</name>
        <dbReference type="ChEBI" id="CHEBI:28938"/>
    </cofactor>
    <cofactor evidence="16">
        <name>K(+)</name>
        <dbReference type="ChEBI" id="CHEBI:29103"/>
    </cofactor>
    <text evidence="16">A monovalent cation. Ammonium or potassium.</text>
</comment>
<keyword evidence="16" id="KW-0479">Metal-binding</keyword>
<feature type="binding site" evidence="16">
    <location>
        <position position="168"/>
    </location>
    <ligand>
        <name>substrate</name>
    </ligand>
</feature>
<dbReference type="GO" id="GO:0004594">
    <property type="term" value="F:pantothenate kinase activity"/>
    <property type="evidence" value="ECO:0007669"/>
    <property type="project" value="UniProtKB-UniRule"/>
</dbReference>
<dbReference type="GO" id="GO:0005524">
    <property type="term" value="F:ATP binding"/>
    <property type="evidence" value="ECO:0007669"/>
    <property type="project" value="UniProtKB-UniRule"/>
</dbReference>
<evidence type="ECO:0000256" key="7">
    <source>
        <dbReference type="ARBA" id="ARBA00022490"/>
    </source>
</evidence>
<evidence type="ECO:0000256" key="10">
    <source>
        <dbReference type="ARBA" id="ARBA00022777"/>
    </source>
</evidence>
<feature type="binding site" evidence="16">
    <location>
        <begin position="90"/>
        <end position="93"/>
    </location>
    <ligand>
        <name>substrate</name>
    </ligand>
</feature>
<reference evidence="17 18" key="1">
    <citation type="submission" date="2019-02" db="EMBL/GenBank/DDBJ databases">
        <title>Arundinibacter roseus gen. nov., sp. nov., a new member of the family Cytophagaceae.</title>
        <authorList>
            <person name="Szuroczki S."/>
            <person name="Khayer B."/>
            <person name="Sproer C."/>
            <person name="Toumi M."/>
            <person name="Szabo A."/>
            <person name="Felfoldi T."/>
            <person name="Schumann P."/>
            <person name="Toth E."/>
        </authorList>
    </citation>
    <scope>NUCLEOTIDE SEQUENCE [LARGE SCALE GENOMIC DNA]</scope>
    <source>
        <strain evidence="17 18">DMA-k-7a</strain>
    </source>
</reference>
<comment type="pathway">
    <text evidence="4 16">Cofactor biosynthesis; coenzyme A biosynthesis; CoA from (R)-pantothenate: step 1/5.</text>
</comment>
<proteinExistence type="inferred from homology"/>
<evidence type="ECO:0000256" key="5">
    <source>
        <dbReference type="ARBA" id="ARBA00011738"/>
    </source>
</evidence>
<evidence type="ECO:0000313" key="18">
    <source>
        <dbReference type="Proteomes" id="UP000295706"/>
    </source>
</evidence>
<evidence type="ECO:0000256" key="13">
    <source>
        <dbReference type="ARBA" id="ARBA00022993"/>
    </source>
</evidence>
<dbReference type="HAMAP" id="MF_01274">
    <property type="entry name" value="Pantothen_kinase_3"/>
    <property type="match status" value="1"/>
</dbReference>
<keyword evidence="11 16" id="KW-0067">ATP-binding</keyword>
<dbReference type="EC" id="2.7.1.33" evidence="6 16"/>
<feature type="active site" description="Proton acceptor" evidence="16">
    <location>
        <position position="92"/>
    </location>
</feature>
<evidence type="ECO:0000256" key="6">
    <source>
        <dbReference type="ARBA" id="ARBA00012102"/>
    </source>
</evidence>
<evidence type="ECO:0000256" key="1">
    <source>
        <dbReference type="ARBA" id="ARBA00001206"/>
    </source>
</evidence>
<evidence type="ECO:0000256" key="9">
    <source>
        <dbReference type="ARBA" id="ARBA00022741"/>
    </source>
</evidence>
<accession>A0A4R4KIW5</accession>
<evidence type="ECO:0000256" key="8">
    <source>
        <dbReference type="ARBA" id="ARBA00022679"/>
    </source>
</evidence>
<comment type="similarity">
    <text evidence="14 16">Belongs to the type III pantothenate kinase family.</text>
</comment>
<evidence type="ECO:0000256" key="4">
    <source>
        <dbReference type="ARBA" id="ARBA00005225"/>
    </source>
</evidence>
<evidence type="ECO:0000313" key="17">
    <source>
        <dbReference type="EMBL" id="TDB68207.1"/>
    </source>
</evidence>
<dbReference type="Proteomes" id="UP000295706">
    <property type="component" value="Unassembled WGS sequence"/>
</dbReference>
<organism evidence="17 18">
    <name type="scientific">Arundinibacter roseus</name>
    <dbReference type="NCBI Taxonomy" id="2070510"/>
    <lineage>
        <taxon>Bacteria</taxon>
        <taxon>Pseudomonadati</taxon>
        <taxon>Bacteroidota</taxon>
        <taxon>Cytophagia</taxon>
        <taxon>Cytophagales</taxon>
        <taxon>Spirosomataceae</taxon>
        <taxon>Arundinibacter</taxon>
    </lineage>
</organism>
<dbReference type="NCBIfam" id="NF009850">
    <property type="entry name" value="PRK13320.1-2"/>
    <property type="match status" value="1"/>
</dbReference>